<dbReference type="InterPro" id="IPR037682">
    <property type="entry name" value="TonB_C"/>
</dbReference>
<accession>A4CBH5</accession>
<dbReference type="GO" id="GO:0055085">
    <property type="term" value="P:transmembrane transport"/>
    <property type="evidence" value="ECO:0007669"/>
    <property type="project" value="InterPro"/>
</dbReference>
<dbReference type="Gene3D" id="3.30.1150.10">
    <property type="match status" value="1"/>
</dbReference>
<feature type="chain" id="PRO_5002667201" description="TonB C-terminal domain-containing protein" evidence="1">
    <location>
        <begin position="20"/>
        <end position="147"/>
    </location>
</feature>
<sequence>MRTLFIIGSLLCVPVISQANTYFGDVNFTHITPSSEQAIWQASSQLPLKYPVELAKQMIIGCGIFNVEISAEGKTNKVSLISEVTNKKSLAKETIKTLKRFKWQPQAGQVAAASEQVIRLDYCLGGDSIESAQARCQTQAKLPCSKT</sequence>
<dbReference type="SUPFAM" id="SSF74653">
    <property type="entry name" value="TolA/TonB C-terminal domain"/>
    <property type="match status" value="1"/>
</dbReference>
<dbReference type="AlphaFoldDB" id="A4CBH5"/>
<dbReference type="STRING" id="87626.PTD2_17860"/>
<keyword evidence="1" id="KW-0732">Signal</keyword>
<name>A4CBH5_9GAMM</name>
<feature type="signal peptide" evidence="1">
    <location>
        <begin position="1"/>
        <end position="19"/>
    </location>
</feature>
<dbReference type="OrthoDB" id="6266234at2"/>
<dbReference type="Proteomes" id="UP000006201">
    <property type="component" value="Unassembled WGS sequence"/>
</dbReference>
<dbReference type="RefSeq" id="WP_009839544.1">
    <property type="nucleotide sequence ID" value="NZ_CH959301.1"/>
</dbReference>
<evidence type="ECO:0000313" key="3">
    <source>
        <dbReference type="EMBL" id="EAR27712.1"/>
    </source>
</evidence>
<feature type="domain" description="TonB C-terminal" evidence="2">
    <location>
        <begin position="48"/>
        <end position="109"/>
    </location>
</feature>
<evidence type="ECO:0000313" key="4">
    <source>
        <dbReference type="Proteomes" id="UP000006201"/>
    </source>
</evidence>
<evidence type="ECO:0000259" key="2">
    <source>
        <dbReference type="Pfam" id="PF03544"/>
    </source>
</evidence>
<dbReference type="Pfam" id="PF03544">
    <property type="entry name" value="TonB_C"/>
    <property type="match status" value="1"/>
</dbReference>
<evidence type="ECO:0000256" key="1">
    <source>
        <dbReference type="SAM" id="SignalP"/>
    </source>
</evidence>
<organism evidence="3 4">
    <name type="scientific">Pseudoalteromonas tunicata D2</name>
    <dbReference type="NCBI Taxonomy" id="87626"/>
    <lineage>
        <taxon>Bacteria</taxon>
        <taxon>Pseudomonadati</taxon>
        <taxon>Pseudomonadota</taxon>
        <taxon>Gammaproteobacteria</taxon>
        <taxon>Alteromonadales</taxon>
        <taxon>Pseudoalteromonadaceae</taxon>
        <taxon>Pseudoalteromonas</taxon>
    </lineage>
</organism>
<protein>
    <recommendedName>
        <fullName evidence="2">TonB C-terminal domain-containing protein</fullName>
    </recommendedName>
</protein>
<reference evidence="3 4" key="1">
    <citation type="submission" date="2006-02" db="EMBL/GenBank/DDBJ databases">
        <authorList>
            <person name="Moran M.A."/>
            <person name="Kjelleberg S."/>
            <person name="Egan S."/>
            <person name="Saunders N."/>
            <person name="Thomas T."/>
            <person name="Ferriera S."/>
            <person name="Johnson J."/>
            <person name="Kravitz S."/>
            <person name="Halpern A."/>
            <person name="Remington K."/>
            <person name="Beeson K."/>
            <person name="Tran B."/>
            <person name="Rogers Y.-H."/>
            <person name="Friedman R."/>
            <person name="Venter J.C."/>
        </authorList>
    </citation>
    <scope>NUCLEOTIDE SEQUENCE [LARGE SCALE GENOMIC DNA]</scope>
    <source>
        <strain evidence="3 4">D2</strain>
    </source>
</reference>
<gene>
    <name evidence="3" type="ORF">PTD2_17860</name>
</gene>
<dbReference type="EMBL" id="AAOH01000005">
    <property type="protein sequence ID" value="EAR27712.1"/>
    <property type="molecule type" value="Genomic_DNA"/>
</dbReference>
<keyword evidence="4" id="KW-1185">Reference proteome</keyword>
<dbReference type="eggNOG" id="COG0810">
    <property type="taxonomic scope" value="Bacteria"/>
</dbReference>
<dbReference type="HOGENOM" id="CLU_148019_0_0_6"/>
<comment type="caution">
    <text evidence="3">The sequence shown here is derived from an EMBL/GenBank/DDBJ whole genome shotgun (WGS) entry which is preliminary data.</text>
</comment>
<proteinExistence type="predicted"/>